<keyword evidence="1" id="KW-0547">Nucleotide-binding</keyword>
<feature type="domain" description="Helicase C-terminal" evidence="7">
    <location>
        <begin position="213"/>
        <end position="374"/>
    </location>
</feature>
<dbReference type="GO" id="GO:0003724">
    <property type="term" value="F:RNA helicase activity"/>
    <property type="evidence" value="ECO:0007669"/>
    <property type="project" value="TreeGrafter"/>
</dbReference>
<dbReference type="SUPFAM" id="SSF52540">
    <property type="entry name" value="P-loop containing nucleoside triphosphate hydrolases"/>
    <property type="match status" value="1"/>
</dbReference>
<dbReference type="InterPro" id="IPR011545">
    <property type="entry name" value="DEAD/DEAH_box_helicase_dom"/>
</dbReference>
<evidence type="ECO:0008006" key="10">
    <source>
        <dbReference type="Google" id="ProtNLM"/>
    </source>
</evidence>
<accession>J9DJV3</accession>
<dbReference type="InterPro" id="IPR014001">
    <property type="entry name" value="Helicase_ATP-bd"/>
</dbReference>
<organism evidence="8 9">
    <name type="scientific">Edhazardia aedis (strain USNM 41457)</name>
    <name type="common">Microsporidian parasite</name>
    <dbReference type="NCBI Taxonomy" id="1003232"/>
    <lineage>
        <taxon>Eukaryota</taxon>
        <taxon>Fungi</taxon>
        <taxon>Fungi incertae sedis</taxon>
        <taxon>Microsporidia</taxon>
        <taxon>Edhazardia</taxon>
    </lineage>
</organism>
<dbReference type="PROSITE" id="PS51194">
    <property type="entry name" value="HELICASE_CTER"/>
    <property type="match status" value="1"/>
</dbReference>
<feature type="domain" description="Helicase ATP-binding" evidence="6">
    <location>
        <begin position="33"/>
        <end position="202"/>
    </location>
</feature>
<evidence type="ECO:0000256" key="1">
    <source>
        <dbReference type="ARBA" id="ARBA00022741"/>
    </source>
</evidence>
<dbReference type="GO" id="GO:0005524">
    <property type="term" value="F:ATP binding"/>
    <property type="evidence" value="ECO:0007669"/>
    <property type="project" value="UniProtKB-KW"/>
</dbReference>
<dbReference type="SMART" id="SM00490">
    <property type="entry name" value="HELICc"/>
    <property type="match status" value="1"/>
</dbReference>
<proteinExistence type="predicted"/>
<dbReference type="OMA" id="NECTDRS"/>
<dbReference type="GO" id="GO:0005829">
    <property type="term" value="C:cytosol"/>
    <property type="evidence" value="ECO:0007669"/>
    <property type="project" value="TreeGrafter"/>
</dbReference>
<protein>
    <recommendedName>
        <fullName evidence="10">ATP-dependent RNA helicase DBP8</fullName>
    </recommendedName>
</protein>
<name>J9DJV3_EDHAE</name>
<dbReference type="Pfam" id="PF00270">
    <property type="entry name" value="DEAD"/>
    <property type="match status" value="1"/>
</dbReference>
<dbReference type="SMART" id="SM00487">
    <property type="entry name" value="DEXDc"/>
    <property type="match status" value="1"/>
</dbReference>
<dbReference type="PROSITE" id="PS51192">
    <property type="entry name" value="HELICASE_ATP_BIND_1"/>
    <property type="match status" value="1"/>
</dbReference>
<dbReference type="EMBL" id="AFBI03000052">
    <property type="protein sequence ID" value="EJW02900.1"/>
    <property type="molecule type" value="Genomic_DNA"/>
</dbReference>
<gene>
    <name evidence="8" type="ORF">EDEG_02724</name>
</gene>
<evidence type="ECO:0000256" key="5">
    <source>
        <dbReference type="ARBA" id="ARBA00022884"/>
    </source>
</evidence>
<evidence type="ECO:0000256" key="3">
    <source>
        <dbReference type="ARBA" id="ARBA00022806"/>
    </source>
</evidence>
<dbReference type="PANTHER" id="PTHR47959">
    <property type="entry name" value="ATP-DEPENDENT RNA HELICASE RHLE-RELATED"/>
    <property type="match status" value="1"/>
</dbReference>
<dbReference type="CDD" id="cd18787">
    <property type="entry name" value="SF2_C_DEAD"/>
    <property type="match status" value="1"/>
</dbReference>
<dbReference type="GO" id="GO:0016787">
    <property type="term" value="F:hydrolase activity"/>
    <property type="evidence" value="ECO:0007669"/>
    <property type="project" value="UniProtKB-KW"/>
</dbReference>
<evidence type="ECO:0000313" key="8">
    <source>
        <dbReference type="EMBL" id="EJW02900.1"/>
    </source>
</evidence>
<dbReference type="Proteomes" id="UP000003163">
    <property type="component" value="Unassembled WGS sequence"/>
</dbReference>
<evidence type="ECO:0000256" key="2">
    <source>
        <dbReference type="ARBA" id="ARBA00022801"/>
    </source>
</evidence>
<evidence type="ECO:0000259" key="7">
    <source>
        <dbReference type="PROSITE" id="PS51194"/>
    </source>
</evidence>
<comment type="caution">
    <text evidence="8">The sequence shown here is derived from an EMBL/GenBank/DDBJ whole genome shotgun (WGS) entry which is preliminary data.</text>
</comment>
<dbReference type="AlphaFoldDB" id="J9DJV3"/>
<keyword evidence="2" id="KW-0378">Hydrolase</keyword>
<dbReference type="Gene3D" id="3.40.50.300">
    <property type="entry name" value="P-loop containing nucleotide triphosphate hydrolases"/>
    <property type="match status" value="2"/>
</dbReference>
<keyword evidence="4" id="KW-0067">ATP-binding</keyword>
<evidence type="ECO:0000256" key="4">
    <source>
        <dbReference type="ARBA" id="ARBA00022840"/>
    </source>
</evidence>
<keyword evidence="3" id="KW-0347">Helicase</keyword>
<evidence type="ECO:0000259" key="6">
    <source>
        <dbReference type="PROSITE" id="PS51192"/>
    </source>
</evidence>
<dbReference type="CDD" id="cd00268">
    <property type="entry name" value="DEADc"/>
    <property type="match status" value="1"/>
</dbReference>
<dbReference type="InterPro" id="IPR001650">
    <property type="entry name" value="Helicase_C-like"/>
</dbReference>
<dbReference type="InterPro" id="IPR044742">
    <property type="entry name" value="DEAD/DEAH_RhlB"/>
</dbReference>
<dbReference type="GO" id="GO:0003723">
    <property type="term" value="F:RNA binding"/>
    <property type="evidence" value="ECO:0007669"/>
    <property type="project" value="UniProtKB-KW"/>
</dbReference>
<keyword evidence="5" id="KW-0694">RNA-binding</keyword>
<dbReference type="InterPro" id="IPR050079">
    <property type="entry name" value="DEAD_box_RNA_helicase"/>
</dbReference>
<evidence type="ECO:0000313" key="9">
    <source>
        <dbReference type="Proteomes" id="UP000003163"/>
    </source>
</evidence>
<keyword evidence="9" id="KW-1185">Reference proteome</keyword>
<dbReference type="STRING" id="1003232.J9DJV3"/>
<dbReference type="InterPro" id="IPR027417">
    <property type="entry name" value="P-loop_NTPase"/>
</dbReference>
<dbReference type="PANTHER" id="PTHR47959:SF24">
    <property type="entry name" value="ATP-DEPENDENT RNA HELICASE"/>
    <property type="match status" value="1"/>
</dbReference>
<dbReference type="Pfam" id="PF00271">
    <property type="entry name" value="Helicase_C"/>
    <property type="match status" value="1"/>
</dbReference>
<dbReference type="OrthoDB" id="10261904at2759"/>
<dbReference type="InParanoid" id="J9DJV3"/>
<dbReference type="VEuPathDB" id="MicrosporidiaDB:EDEG_02724"/>
<dbReference type="HOGENOM" id="CLU_003041_1_1_1"/>
<dbReference type="FunCoup" id="J9DJV3">
    <property type="interactions" value="264"/>
</dbReference>
<reference evidence="8 9" key="1">
    <citation type="submission" date="2011-08" db="EMBL/GenBank/DDBJ databases">
        <authorList>
            <person name="Liu Z.J."/>
            <person name="Shi F.L."/>
            <person name="Lu J.Q."/>
            <person name="Li M."/>
            <person name="Wang Z.L."/>
        </authorList>
    </citation>
    <scope>NUCLEOTIDE SEQUENCE [LARGE SCALE GENOMIC DNA]</scope>
    <source>
        <strain evidence="8 9">USNM 41457</strain>
    </source>
</reference>
<sequence>MNEWNKLKIVKLLSEILIEKGFSTPTNVQKEVIPHVLQKKSVITLANTGSGKTLAFAVPILNDIIKYNTYYHTLIITPTRELAMQIANVFENLGQNHGLRVVTLIGGVDEKEQKRKIFESPHIIIGTPGRLSLIMQKVKLFDRLQYFVLDEGDKLLETTYADDIRKISNEVNENKSMLIFSATMTDSLQSLIDLNLIDPVKVVINKTFDTVSKLIQKYVFLPQKYKETYLYLICQDNLSKKIVFVSSCLGAQTLKIFLQNMNIDCVALHGKLKQDERCEVLNIFSGKDACVLLATDVAARGLDIPEVEMVINYDLPRTSKEYVHRVGRTARLDKEGLAVNFVTQYDVALFQKIEADIKTSMVLYECDEEKAKALFHKVSVAYKTAYDEVKESDMNAKKKHRRK</sequence>
<reference evidence="9" key="2">
    <citation type="submission" date="2015-07" db="EMBL/GenBank/DDBJ databases">
        <title>Contrasting host-pathogen interactions and genome evolution in two generalist and specialist microsporidian pathogens of mosquitoes.</title>
        <authorList>
            <consortium name="The Broad Institute Genomics Platform"/>
            <consortium name="The Broad Institute Genome Sequencing Center for Infectious Disease"/>
            <person name="Cuomo C.A."/>
            <person name="Sanscrainte N.D."/>
            <person name="Goldberg J.M."/>
            <person name="Heiman D."/>
            <person name="Young S."/>
            <person name="Zeng Q."/>
            <person name="Becnel J.J."/>
            <person name="Birren B.W."/>
        </authorList>
    </citation>
    <scope>NUCLEOTIDE SEQUENCE [LARGE SCALE GENOMIC DNA]</scope>
    <source>
        <strain evidence="9">USNM 41457</strain>
    </source>
</reference>